<protein>
    <submittedName>
        <fullName evidence="3">DUF3667 domain-containing protein</fullName>
    </submittedName>
</protein>
<feature type="transmembrane region" description="Helical" evidence="1">
    <location>
        <begin position="507"/>
        <end position="533"/>
    </location>
</feature>
<dbReference type="Pfam" id="PF12412">
    <property type="entry name" value="DUF3667"/>
    <property type="match status" value="1"/>
</dbReference>
<evidence type="ECO:0000256" key="1">
    <source>
        <dbReference type="SAM" id="Phobius"/>
    </source>
</evidence>
<proteinExistence type="predicted"/>
<reference evidence="3 4" key="1">
    <citation type="submission" date="2021-03" db="EMBL/GenBank/DDBJ databases">
        <title>Fibrella sp. HMF5036 genome sequencing and assembly.</title>
        <authorList>
            <person name="Kang H."/>
            <person name="Kim H."/>
            <person name="Bae S."/>
            <person name="Joh K."/>
        </authorList>
    </citation>
    <scope>NUCLEOTIDE SEQUENCE [LARGE SCALE GENOMIC DNA]</scope>
    <source>
        <strain evidence="3 4">HMF5036</strain>
    </source>
</reference>
<keyword evidence="1" id="KW-0472">Membrane</keyword>
<keyword evidence="1" id="KW-1133">Transmembrane helix</keyword>
<feature type="transmembrane region" description="Helical" evidence="1">
    <location>
        <begin position="90"/>
        <end position="110"/>
    </location>
</feature>
<evidence type="ECO:0000259" key="2">
    <source>
        <dbReference type="Pfam" id="PF13240"/>
    </source>
</evidence>
<dbReference type="EMBL" id="JAFMYU010000025">
    <property type="protein sequence ID" value="MBO0934028.1"/>
    <property type="molecule type" value="Genomic_DNA"/>
</dbReference>
<dbReference type="Pfam" id="PF13240">
    <property type="entry name" value="Zn_Ribbon_1"/>
    <property type="match status" value="1"/>
</dbReference>
<organism evidence="3 4">
    <name type="scientific">Fibrella aquatilis</name>
    <dbReference type="NCBI Taxonomy" id="2817059"/>
    <lineage>
        <taxon>Bacteria</taxon>
        <taxon>Pseudomonadati</taxon>
        <taxon>Bacteroidota</taxon>
        <taxon>Cytophagia</taxon>
        <taxon>Cytophagales</taxon>
        <taxon>Spirosomataceae</taxon>
        <taxon>Fibrella</taxon>
    </lineage>
</organism>
<name>A0A939K1Z3_9BACT</name>
<accession>A0A939K1Z3</accession>
<keyword evidence="4" id="KW-1185">Reference proteome</keyword>
<feature type="transmembrane region" description="Helical" evidence="1">
    <location>
        <begin position="476"/>
        <end position="495"/>
    </location>
</feature>
<dbReference type="AlphaFoldDB" id="A0A939K1Z3"/>
<gene>
    <name evidence="3" type="ORF">J2I48_23675</name>
</gene>
<evidence type="ECO:0000313" key="4">
    <source>
        <dbReference type="Proteomes" id="UP000664795"/>
    </source>
</evidence>
<sequence>MAHKTHRTLPVCPNCQHKLTPTDNFCPKCGQENHDLRLPFGHVVYEVVEGFTHFDGKLWVTLRDIFTRPGRVPLDFIEGRRMRHVPPIRLYIFVSFFLFLLIGIISNGALKRSTLRKYRLAATFGPDQRYRESSLKALFTMSDVPTPDTRAVSDIMLQFPIADSTGVGTLRRWRHFTNAQLDSVIRLNNPIAYAPLRNCLRIALAALPPQLPWLPLLEPANTKEFLIDKSTKKQAGIDTMLAISLRCAPDDTLGAALFSRLKALSPQQRTLYSRVNDAVKKVTDASVVSFHRVSEDSTTSSQFSRLIDSLTVRSASNPIKFSFAKGDGTITDLNYTTEAAARADVDQMREMTSDERMALLMTRVGATPQQKAKIGFVKALYVNKALNRYVQDFGKSEEEIEEAQSSKVIKYISYSFFLLMPLVALFLYLFYRRNKAYYYVDHLIFSVNLHTVFFLLTIILVLLLEYTPLFVYIPKGGVLLLLFAAGPALYFLLSLRTVYRQSWGLTIAKFVGLAVLYSLAFTLLLGSASVLGIL</sequence>
<comment type="caution">
    <text evidence="3">The sequence shown here is derived from an EMBL/GenBank/DDBJ whole genome shotgun (WGS) entry which is preliminary data.</text>
</comment>
<dbReference type="InterPro" id="IPR026870">
    <property type="entry name" value="Zinc_ribbon_dom"/>
</dbReference>
<keyword evidence="1" id="KW-0812">Transmembrane</keyword>
<feature type="transmembrane region" description="Helical" evidence="1">
    <location>
        <begin position="443"/>
        <end position="464"/>
    </location>
</feature>
<dbReference type="InterPro" id="IPR022134">
    <property type="entry name" value="DUF3667"/>
</dbReference>
<dbReference type="Proteomes" id="UP000664795">
    <property type="component" value="Unassembled WGS sequence"/>
</dbReference>
<evidence type="ECO:0000313" key="3">
    <source>
        <dbReference type="EMBL" id="MBO0934028.1"/>
    </source>
</evidence>
<feature type="transmembrane region" description="Helical" evidence="1">
    <location>
        <begin position="411"/>
        <end position="431"/>
    </location>
</feature>
<feature type="domain" description="Zinc-ribbon" evidence="2">
    <location>
        <begin position="12"/>
        <end position="31"/>
    </location>
</feature>
<dbReference type="RefSeq" id="WP_207337994.1">
    <property type="nucleotide sequence ID" value="NZ_JAFMYU010000025.1"/>
</dbReference>